<dbReference type="Gene3D" id="3.40.50.1820">
    <property type="entry name" value="alpha/beta hydrolase"/>
    <property type="match status" value="1"/>
</dbReference>
<accession>A0A067QU96</accession>
<evidence type="ECO:0000256" key="6">
    <source>
        <dbReference type="ARBA" id="ARBA00022824"/>
    </source>
</evidence>
<gene>
    <name evidence="17" type="ORF">L798_12556</name>
</gene>
<evidence type="ECO:0000313" key="17">
    <source>
        <dbReference type="EMBL" id="KDR13447.1"/>
    </source>
</evidence>
<keyword evidence="11" id="KW-0594">Phospholipid biosynthesis</keyword>
<evidence type="ECO:0000256" key="15">
    <source>
        <dbReference type="ARBA" id="ARBA00041701"/>
    </source>
</evidence>
<keyword evidence="7 16" id="KW-1133">Transmembrane helix</keyword>
<dbReference type="GO" id="GO:0008654">
    <property type="term" value="P:phospholipid biosynthetic process"/>
    <property type="evidence" value="ECO:0007669"/>
    <property type="project" value="UniProtKB-KW"/>
</dbReference>
<evidence type="ECO:0000256" key="1">
    <source>
        <dbReference type="ARBA" id="ARBA00004167"/>
    </source>
</evidence>
<evidence type="ECO:0000256" key="9">
    <source>
        <dbReference type="ARBA" id="ARBA00023128"/>
    </source>
</evidence>
<evidence type="ECO:0000256" key="3">
    <source>
        <dbReference type="ARBA" id="ARBA00004240"/>
    </source>
</evidence>
<keyword evidence="4" id="KW-0444">Lipid biosynthesis</keyword>
<keyword evidence="12" id="KW-1208">Phospholipid metabolism</keyword>
<keyword evidence="5 16" id="KW-0812">Transmembrane</keyword>
<dbReference type="OMA" id="RRTEYIY"/>
<dbReference type="PANTHER" id="PTHR48182:SF2">
    <property type="entry name" value="PROTEIN SERAC1"/>
    <property type="match status" value="1"/>
</dbReference>
<organism evidence="17 18">
    <name type="scientific">Zootermopsis nevadensis</name>
    <name type="common">Dampwood termite</name>
    <dbReference type="NCBI Taxonomy" id="136037"/>
    <lineage>
        <taxon>Eukaryota</taxon>
        <taxon>Metazoa</taxon>
        <taxon>Ecdysozoa</taxon>
        <taxon>Arthropoda</taxon>
        <taxon>Hexapoda</taxon>
        <taxon>Insecta</taxon>
        <taxon>Pterygota</taxon>
        <taxon>Neoptera</taxon>
        <taxon>Polyneoptera</taxon>
        <taxon>Dictyoptera</taxon>
        <taxon>Blattodea</taxon>
        <taxon>Blattoidea</taxon>
        <taxon>Termitoidae</taxon>
        <taxon>Termopsidae</taxon>
        <taxon>Zootermopsis</taxon>
    </lineage>
</organism>
<dbReference type="InterPro" id="IPR029058">
    <property type="entry name" value="AB_hydrolase_fold"/>
</dbReference>
<comment type="similarity">
    <text evidence="13">Belongs to the SERAC1 family.</text>
</comment>
<dbReference type="InterPro" id="IPR011989">
    <property type="entry name" value="ARM-like"/>
</dbReference>
<keyword evidence="10 16" id="KW-0472">Membrane</keyword>
<dbReference type="InterPro" id="IPR016024">
    <property type="entry name" value="ARM-type_fold"/>
</dbReference>
<dbReference type="GO" id="GO:0016020">
    <property type="term" value="C:membrane"/>
    <property type="evidence" value="ECO:0007669"/>
    <property type="project" value="UniProtKB-SubCell"/>
</dbReference>
<evidence type="ECO:0000256" key="2">
    <source>
        <dbReference type="ARBA" id="ARBA00004173"/>
    </source>
</evidence>
<dbReference type="InParanoid" id="A0A067QU96"/>
<dbReference type="SUPFAM" id="SSF48371">
    <property type="entry name" value="ARM repeat"/>
    <property type="match status" value="1"/>
</dbReference>
<evidence type="ECO:0000256" key="5">
    <source>
        <dbReference type="ARBA" id="ARBA00022692"/>
    </source>
</evidence>
<dbReference type="SUPFAM" id="SSF53474">
    <property type="entry name" value="alpha/beta-Hydrolases"/>
    <property type="match status" value="1"/>
</dbReference>
<evidence type="ECO:0000256" key="13">
    <source>
        <dbReference type="ARBA" id="ARBA00038024"/>
    </source>
</evidence>
<evidence type="ECO:0000256" key="8">
    <source>
        <dbReference type="ARBA" id="ARBA00023098"/>
    </source>
</evidence>
<evidence type="ECO:0000256" key="16">
    <source>
        <dbReference type="SAM" id="Phobius"/>
    </source>
</evidence>
<dbReference type="InterPro" id="IPR052374">
    <property type="entry name" value="SERAC1"/>
</dbReference>
<proteinExistence type="inferred from homology"/>
<keyword evidence="18" id="KW-1185">Reference proteome</keyword>
<sequence>MKNKKIIRLLKITGSFVFISGGGWFVYQIYKTRHAMSQAMTADYTDHKKIADYIYINDPQFHLMYERNQIFDQARGTKQRTSRFPALFGFWRSLKRSYSWRLVAVARSGDRTDRLKAVQLLAELKNLKDWDCRHVAQMSDARTAVGLAHSEGIDLRFFLKPPNWHLSPSKEELTDKMYNLLLSLNDAKKHPCITLFLSKAFPELQYRHIVFDIDLATMELPQSHIRKDNVLPLSIENLLHHSTIEDNAKDIVKFGGLPLIVNLCKHFKGDIDITIKLVNLLSNISAQDGMLQHFFVTGCIGLLAGWAQHPNIRLSIPATRALANLDMDDTAGIKFSSHLHLLYPSVRHADSPKLDVIFIHGLLGGVYFTWRQRDRKETSPRVSSRVHGQDIGSSVSDEQTKEFLEDMAELKHDEWDELGSDFEMVLSDCPENSNYEGEGPYSFSGCHPCIQQSMEDCKTYISCWPRDWLPQDCHHLRIIGVNYDTNLSMWSPTCPVERVTRNLEYRSKELMKKLTQAGLGSRPIVWVAHSMGGLLVKSLLTKASQDEDEEVHGLCDNTKAVVFYSVPHRGSPLVSLTQATQLLWWPSMEVKELQENSPALLSLHYEFLNLVEKANIEVISFAETKPTFLSSLHLQFRFVPTHSANPGIGEFFEIPRDHLSICKPCSRLSFLYQKLLHLIQKYIPSDE</sequence>
<dbReference type="FunCoup" id="A0A067QU96">
    <property type="interactions" value="639"/>
</dbReference>
<dbReference type="Proteomes" id="UP000027135">
    <property type="component" value="Unassembled WGS sequence"/>
</dbReference>
<keyword evidence="8" id="KW-0443">Lipid metabolism</keyword>
<feature type="transmembrane region" description="Helical" evidence="16">
    <location>
        <begin position="12"/>
        <end position="30"/>
    </location>
</feature>
<reference evidence="17 18" key="1">
    <citation type="journal article" date="2014" name="Nat. Commun.">
        <title>Molecular traces of alternative social organization in a termite genome.</title>
        <authorList>
            <person name="Terrapon N."/>
            <person name="Li C."/>
            <person name="Robertson H.M."/>
            <person name="Ji L."/>
            <person name="Meng X."/>
            <person name="Booth W."/>
            <person name="Chen Z."/>
            <person name="Childers C.P."/>
            <person name="Glastad K.M."/>
            <person name="Gokhale K."/>
            <person name="Gowin J."/>
            <person name="Gronenberg W."/>
            <person name="Hermansen R.A."/>
            <person name="Hu H."/>
            <person name="Hunt B.G."/>
            <person name="Huylmans A.K."/>
            <person name="Khalil S.M."/>
            <person name="Mitchell R.D."/>
            <person name="Munoz-Torres M.C."/>
            <person name="Mustard J.A."/>
            <person name="Pan H."/>
            <person name="Reese J.T."/>
            <person name="Scharf M.E."/>
            <person name="Sun F."/>
            <person name="Vogel H."/>
            <person name="Xiao J."/>
            <person name="Yang W."/>
            <person name="Yang Z."/>
            <person name="Yang Z."/>
            <person name="Zhou J."/>
            <person name="Zhu J."/>
            <person name="Brent C.S."/>
            <person name="Elsik C.G."/>
            <person name="Goodisman M.A."/>
            <person name="Liberles D.A."/>
            <person name="Roe R.M."/>
            <person name="Vargo E.L."/>
            <person name="Vilcinskas A."/>
            <person name="Wang J."/>
            <person name="Bornberg-Bauer E."/>
            <person name="Korb J."/>
            <person name="Zhang G."/>
            <person name="Liebig J."/>
        </authorList>
    </citation>
    <scope>NUCLEOTIDE SEQUENCE [LARGE SCALE GENOMIC DNA]</scope>
    <source>
        <tissue evidence="17">Whole organism</tissue>
    </source>
</reference>
<evidence type="ECO:0000313" key="18">
    <source>
        <dbReference type="Proteomes" id="UP000027135"/>
    </source>
</evidence>
<dbReference type="EMBL" id="KK852945">
    <property type="protein sequence ID" value="KDR13447.1"/>
    <property type="molecule type" value="Genomic_DNA"/>
</dbReference>
<dbReference type="GO" id="GO:0005739">
    <property type="term" value="C:mitochondrion"/>
    <property type="evidence" value="ECO:0007669"/>
    <property type="project" value="UniProtKB-SubCell"/>
</dbReference>
<evidence type="ECO:0000256" key="4">
    <source>
        <dbReference type="ARBA" id="ARBA00022516"/>
    </source>
</evidence>
<evidence type="ECO:0000256" key="11">
    <source>
        <dbReference type="ARBA" id="ARBA00023209"/>
    </source>
</evidence>
<dbReference type="GO" id="GO:0005783">
    <property type="term" value="C:endoplasmic reticulum"/>
    <property type="evidence" value="ECO:0007669"/>
    <property type="project" value="UniProtKB-SubCell"/>
</dbReference>
<dbReference type="Gene3D" id="1.25.10.10">
    <property type="entry name" value="Leucine-rich Repeat Variant"/>
    <property type="match status" value="1"/>
</dbReference>
<evidence type="ECO:0000256" key="10">
    <source>
        <dbReference type="ARBA" id="ARBA00023136"/>
    </source>
</evidence>
<dbReference type="AlphaFoldDB" id="A0A067QU96"/>
<keyword evidence="9" id="KW-0496">Mitochondrion</keyword>
<dbReference type="eggNOG" id="KOG2029">
    <property type="taxonomic scope" value="Eukaryota"/>
</dbReference>
<evidence type="ECO:0000256" key="12">
    <source>
        <dbReference type="ARBA" id="ARBA00023264"/>
    </source>
</evidence>
<protein>
    <recommendedName>
        <fullName evidence="14">Protein SERAC1</fullName>
    </recommendedName>
    <alternativeName>
        <fullName evidence="15">Serine active site-containing protein 1</fullName>
    </alternativeName>
</protein>
<comment type="subcellular location">
    <subcellularLocation>
        <location evidence="3">Endoplasmic reticulum</location>
    </subcellularLocation>
    <subcellularLocation>
        <location evidence="1">Membrane</location>
        <topology evidence="1">Single-pass membrane protein</topology>
    </subcellularLocation>
    <subcellularLocation>
        <location evidence="2">Mitochondrion</location>
    </subcellularLocation>
</comment>
<dbReference type="PANTHER" id="PTHR48182">
    <property type="entry name" value="PROTEIN SERAC1"/>
    <property type="match status" value="1"/>
</dbReference>
<evidence type="ECO:0000256" key="14">
    <source>
        <dbReference type="ARBA" id="ARBA00040991"/>
    </source>
</evidence>
<dbReference type="STRING" id="136037.A0A067QU96"/>
<keyword evidence="6" id="KW-0256">Endoplasmic reticulum</keyword>
<name>A0A067QU96_ZOONE</name>
<evidence type="ECO:0000256" key="7">
    <source>
        <dbReference type="ARBA" id="ARBA00022989"/>
    </source>
</evidence>